<reference evidence="2" key="1">
    <citation type="journal article" date="2012" name="PLoS Genet.">
        <title>Comparative analysis of the genomes of two field isolates of the rice blast fungus Magnaporthe oryzae.</title>
        <authorList>
            <person name="Xue M."/>
            <person name="Yang J."/>
            <person name="Li Z."/>
            <person name="Hu S."/>
            <person name="Yao N."/>
            <person name="Dean R.A."/>
            <person name="Zhao W."/>
            <person name="Shen M."/>
            <person name="Zhang H."/>
            <person name="Li C."/>
            <person name="Liu L."/>
            <person name="Cao L."/>
            <person name="Xu X."/>
            <person name="Xing Y."/>
            <person name="Hsiang T."/>
            <person name="Zhang Z."/>
            <person name="Xu J.R."/>
            <person name="Peng Y.L."/>
        </authorList>
    </citation>
    <scope>NUCLEOTIDE SEQUENCE</scope>
    <source>
        <strain evidence="2">Y34</strain>
    </source>
</reference>
<dbReference type="Proteomes" id="UP000011086">
    <property type="component" value="Unassembled WGS sequence"/>
</dbReference>
<organism evidence="2">
    <name type="scientific">Pyricularia oryzae (strain Y34)</name>
    <name type="common">Rice blast fungus</name>
    <name type="synonym">Magnaporthe oryzae</name>
    <dbReference type="NCBI Taxonomy" id="1143189"/>
    <lineage>
        <taxon>Eukaryota</taxon>
        <taxon>Fungi</taxon>
        <taxon>Dikarya</taxon>
        <taxon>Ascomycota</taxon>
        <taxon>Pezizomycotina</taxon>
        <taxon>Sordariomycetes</taxon>
        <taxon>Sordariomycetidae</taxon>
        <taxon>Magnaporthales</taxon>
        <taxon>Pyriculariaceae</taxon>
        <taxon>Pyricularia</taxon>
    </lineage>
</organism>
<dbReference type="EMBL" id="JH793323">
    <property type="protein sequence ID" value="ELQ39541.1"/>
    <property type="molecule type" value="Genomic_DNA"/>
</dbReference>
<dbReference type="PANTHER" id="PTHR37331:SF1">
    <property type="entry name" value="YALI0F11671P"/>
    <property type="match status" value="1"/>
</dbReference>
<proteinExistence type="predicted"/>
<evidence type="ECO:0000313" key="2">
    <source>
        <dbReference type="EMBL" id="ELQ39541.1"/>
    </source>
</evidence>
<accession>A0AA97PLW6</accession>
<feature type="region of interest" description="Disordered" evidence="1">
    <location>
        <begin position="123"/>
        <end position="169"/>
    </location>
</feature>
<gene>
    <name evidence="2" type="ORF">OOU_Y34scaffold00493g6</name>
</gene>
<sequence>MLLATRISMPTRLAGHTLVRRAMSTLPNNSHIKVFADASRPNTHILTYLETNPPSPGLAIGTTTEVPPTPRSFSENPRFLSILNEVLKQHAHRDEGLQAQAKAFASPGGATLGSGGVFFPQQRQKRRGDNASAAGLGGGGGAGGSSAGGASAQGGAGGGGVGGPEDILGSVEVDAEGNPMNNFQPSGTYRILTNEGILGLSPFLRQKVIEKLREEEQKERLA</sequence>
<name>A0AA97PLW6_PYRO3</name>
<dbReference type="PANTHER" id="PTHR37331">
    <property type="entry name" value="YALI0F11671P"/>
    <property type="match status" value="1"/>
</dbReference>
<dbReference type="AlphaFoldDB" id="A0AA97PLW6"/>
<evidence type="ECO:0000256" key="1">
    <source>
        <dbReference type="SAM" id="MobiDB-lite"/>
    </source>
</evidence>
<protein>
    <submittedName>
        <fullName evidence="2">Uncharacterized protein</fullName>
    </submittedName>
</protein>
<feature type="compositionally biased region" description="Gly residues" evidence="1">
    <location>
        <begin position="135"/>
        <end position="163"/>
    </location>
</feature>